<sequence>MPPGVILAFGAPTLPVGWLSCNGSAIGRVHYQELFKAIGTTYGVGDHITTFNVPDLRGRTLIGTGQGPTLSDRLLGQSIGAEQHTLSVSEMPTHSHAVNDPGHAHKIGGQQLGVVLTDRNAAYGAQSGQVEDNPPTLSAQTGVSIQATGSSGAHNNMQPSVVTQYIIKY</sequence>
<dbReference type="SUPFAM" id="SSF88874">
    <property type="entry name" value="Receptor-binding domain of short tail fibre protein gp12"/>
    <property type="match status" value="1"/>
</dbReference>
<dbReference type="EMBL" id="CAJOAY010003324">
    <property type="protein sequence ID" value="CAF4015830.1"/>
    <property type="molecule type" value="Genomic_DNA"/>
</dbReference>
<gene>
    <name evidence="3" type="ORF">OKA104_LOCUS30659</name>
    <name evidence="2" type="ORF">VCS650_LOCUS37866</name>
</gene>
<evidence type="ECO:0000313" key="3">
    <source>
        <dbReference type="EMBL" id="CAF4015830.1"/>
    </source>
</evidence>
<comment type="caution">
    <text evidence="2">The sequence shown here is derived from an EMBL/GenBank/DDBJ whole genome shotgun (WGS) entry which is preliminary data.</text>
</comment>
<protein>
    <recommendedName>
        <fullName evidence="1">Phage tail collar domain-containing protein</fullName>
    </recommendedName>
</protein>
<dbReference type="OrthoDB" id="10056189at2759"/>
<dbReference type="Pfam" id="PF07484">
    <property type="entry name" value="Collar"/>
    <property type="match status" value="1"/>
</dbReference>
<reference evidence="2" key="1">
    <citation type="submission" date="2021-02" db="EMBL/GenBank/DDBJ databases">
        <authorList>
            <person name="Nowell W R."/>
        </authorList>
    </citation>
    <scope>NUCLEOTIDE SEQUENCE</scope>
</reference>
<accession>A0A815N1T3</accession>
<dbReference type="InterPro" id="IPR037053">
    <property type="entry name" value="Phage_tail_collar_dom_sf"/>
</dbReference>
<evidence type="ECO:0000259" key="1">
    <source>
        <dbReference type="Pfam" id="PF07484"/>
    </source>
</evidence>
<dbReference type="AlphaFoldDB" id="A0A815N1T3"/>
<dbReference type="EMBL" id="CAJNON010001068">
    <property type="protein sequence ID" value="CAF1423658.1"/>
    <property type="molecule type" value="Genomic_DNA"/>
</dbReference>
<evidence type="ECO:0000313" key="4">
    <source>
        <dbReference type="Proteomes" id="UP000663891"/>
    </source>
</evidence>
<dbReference type="InterPro" id="IPR011083">
    <property type="entry name" value="Phage_tail_collar_dom"/>
</dbReference>
<name>A0A815N1T3_9BILA</name>
<proteinExistence type="predicted"/>
<dbReference type="Proteomes" id="UP000663881">
    <property type="component" value="Unassembled WGS sequence"/>
</dbReference>
<dbReference type="Proteomes" id="UP000663891">
    <property type="component" value="Unassembled WGS sequence"/>
</dbReference>
<feature type="domain" description="Phage tail collar" evidence="1">
    <location>
        <begin position="4"/>
        <end position="60"/>
    </location>
</feature>
<evidence type="ECO:0000313" key="2">
    <source>
        <dbReference type="EMBL" id="CAF1423658.1"/>
    </source>
</evidence>
<dbReference type="Gene3D" id="3.90.1340.10">
    <property type="entry name" value="Phage tail collar domain"/>
    <property type="match status" value="1"/>
</dbReference>
<organism evidence="2 4">
    <name type="scientific">Adineta steineri</name>
    <dbReference type="NCBI Taxonomy" id="433720"/>
    <lineage>
        <taxon>Eukaryota</taxon>
        <taxon>Metazoa</taxon>
        <taxon>Spiralia</taxon>
        <taxon>Gnathifera</taxon>
        <taxon>Rotifera</taxon>
        <taxon>Eurotatoria</taxon>
        <taxon>Bdelloidea</taxon>
        <taxon>Adinetida</taxon>
        <taxon>Adinetidae</taxon>
        <taxon>Adineta</taxon>
    </lineage>
</organism>